<comment type="caution">
    <text evidence="1">The sequence shown here is derived from an EMBL/GenBank/DDBJ whole genome shotgun (WGS) entry which is preliminary data.</text>
</comment>
<dbReference type="Proteomes" id="UP000324222">
    <property type="component" value="Unassembled WGS sequence"/>
</dbReference>
<keyword evidence="2" id="KW-1185">Reference proteome</keyword>
<gene>
    <name evidence="1" type="ORF">E2C01_057193</name>
</gene>
<protein>
    <submittedName>
        <fullName evidence="1">Uncharacterized protein</fullName>
    </submittedName>
</protein>
<sequence>MTSGIWPKNISNNFTSFPSLFNSDGTTAVSSVSKAELYSETCANNSTLDDSGLVTPSTSPSDYFMLTIKVLCNDVFHALTGLNHQNAYEPDGGVPSIVLQNCATVLASCLAELFQVCLLTSTFPSCRKFPYI</sequence>
<dbReference type="EMBL" id="VSRR010020411">
    <property type="protein sequence ID" value="MPC63099.1"/>
    <property type="molecule type" value="Genomic_DNA"/>
</dbReference>
<evidence type="ECO:0000313" key="2">
    <source>
        <dbReference type="Proteomes" id="UP000324222"/>
    </source>
</evidence>
<name>A0A5B7GZQ4_PORTR</name>
<proteinExistence type="predicted"/>
<dbReference type="AlphaFoldDB" id="A0A5B7GZQ4"/>
<reference evidence="1 2" key="1">
    <citation type="submission" date="2019-05" db="EMBL/GenBank/DDBJ databases">
        <title>Another draft genome of Portunus trituberculatus and its Hox gene families provides insights of decapod evolution.</title>
        <authorList>
            <person name="Jeong J.-H."/>
            <person name="Song I."/>
            <person name="Kim S."/>
            <person name="Choi T."/>
            <person name="Kim D."/>
            <person name="Ryu S."/>
            <person name="Kim W."/>
        </authorList>
    </citation>
    <scope>NUCLEOTIDE SEQUENCE [LARGE SCALE GENOMIC DNA]</scope>
    <source>
        <tissue evidence="1">Muscle</tissue>
    </source>
</reference>
<organism evidence="1 2">
    <name type="scientific">Portunus trituberculatus</name>
    <name type="common">Swimming crab</name>
    <name type="synonym">Neptunus trituberculatus</name>
    <dbReference type="NCBI Taxonomy" id="210409"/>
    <lineage>
        <taxon>Eukaryota</taxon>
        <taxon>Metazoa</taxon>
        <taxon>Ecdysozoa</taxon>
        <taxon>Arthropoda</taxon>
        <taxon>Crustacea</taxon>
        <taxon>Multicrustacea</taxon>
        <taxon>Malacostraca</taxon>
        <taxon>Eumalacostraca</taxon>
        <taxon>Eucarida</taxon>
        <taxon>Decapoda</taxon>
        <taxon>Pleocyemata</taxon>
        <taxon>Brachyura</taxon>
        <taxon>Eubrachyura</taxon>
        <taxon>Portunoidea</taxon>
        <taxon>Portunidae</taxon>
        <taxon>Portuninae</taxon>
        <taxon>Portunus</taxon>
    </lineage>
</organism>
<evidence type="ECO:0000313" key="1">
    <source>
        <dbReference type="EMBL" id="MPC63099.1"/>
    </source>
</evidence>
<accession>A0A5B7GZQ4</accession>